<dbReference type="GO" id="GO:0009002">
    <property type="term" value="F:serine-type D-Ala-D-Ala carboxypeptidase activity"/>
    <property type="evidence" value="ECO:0007669"/>
    <property type="project" value="UniProtKB-EC"/>
</dbReference>
<dbReference type="Pfam" id="PF00144">
    <property type="entry name" value="Beta-lactamase"/>
    <property type="match status" value="1"/>
</dbReference>
<reference evidence="3 4" key="1">
    <citation type="submission" date="2020-07" db="EMBL/GenBank/DDBJ databases">
        <title>Sequencing the genomes of 1000 actinobacteria strains.</title>
        <authorList>
            <person name="Klenk H.-P."/>
        </authorList>
    </citation>
    <scope>NUCLEOTIDE SEQUENCE [LARGE SCALE GENOMIC DNA]</scope>
    <source>
        <strain evidence="3 4">DSM 29531</strain>
    </source>
</reference>
<dbReference type="InterPro" id="IPR001466">
    <property type="entry name" value="Beta-lactam-related"/>
</dbReference>
<keyword evidence="3" id="KW-0378">Hydrolase</keyword>
<dbReference type="AlphaFoldDB" id="A0A853DL31"/>
<keyword evidence="3" id="KW-0645">Protease</keyword>
<evidence type="ECO:0000313" key="3">
    <source>
        <dbReference type="EMBL" id="NYJ74855.1"/>
    </source>
</evidence>
<dbReference type="EC" id="3.4.16.4" evidence="3"/>
<protein>
    <submittedName>
        <fullName evidence="3">D-alanyl-D-alanine carboxypeptidase</fullName>
        <ecNumber evidence="3">3.4.16.4</ecNumber>
    </submittedName>
</protein>
<dbReference type="SUPFAM" id="SSF56601">
    <property type="entry name" value="beta-lactamase/transpeptidase-like"/>
    <property type="match status" value="1"/>
</dbReference>
<evidence type="ECO:0000313" key="4">
    <source>
        <dbReference type="Proteomes" id="UP000571817"/>
    </source>
</evidence>
<dbReference type="Gene3D" id="3.40.710.10">
    <property type="entry name" value="DD-peptidase/beta-lactamase superfamily"/>
    <property type="match status" value="1"/>
</dbReference>
<dbReference type="PANTHER" id="PTHR46825">
    <property type="entry name" value="D-ALANYL-D-ALANINE-CARBOXYPEPTIDASE/ENDOPEPTIDASE AMPH"/>
    <property type="match status" value="1"/>
</dbReference>
<organism evidence="3 4">
    <name type="scientific">Allobranchiibius huperziae</name>
    <dbReference type="NCBI Taxonomy" id="1874116"/>
    <lineage>
        <taxon>Bacteria</taxon>
        <taxon>Bacillati</taxon>
        <taxon>Actinomycetota</taxon>
        <taxon>Actinomycetes</taxon>
        <taxon>Micrococcales</taxon>
        <taxon>Dermacoccaceae</taxon>
        <taxon>Allobranchiibius</taxon>
    </lineage>
</organism>
<dbReference type="EMBL" id="JACCFW010000001">
    <property type="protein sequence ID" value="NYJ74855.1"/>
    <property type="molecule type" value="Genomic_DNA"/>
</dbReference>
<feature type="domain" description="Beta-lactamase-related" evidence="2">
    <location>
        <begin position="98"/>
        <end position="419"/>
    </location>
</feature>
<feature type="region of interest" description="Disordered" evidence="1">
    <location>
        <begin position="1"/>
        <end position="23"/>
    </location>
</feature>
<accession>A0A853DL31</accession>
<dbReference type="InterPro" id="IPR012338">
    <property type="entry name" value="Beta-lactam/transpept-like"/>
</dbReference>
<evidence type="ECO:0000256" key="1">
    <source>
        <dbReference type="SAM" id="MobiDB-lite"/>
    </source>
</evidence>
<dbReference type="RefSeq" id="WP_218883632.1">
    <property type="nucleotide sequence ID" value="NZ_JACCFW010000001.1"/>
</dbReference>
<name>A0A853DL31_9MICO</name>
<proteinExistence type="predicted"/>
<dbReference type="InterPro" id="IPR050491">
    <property type="entry name" value="AmpC-like"/>
</dbReference>
<dbReference type="PANTHER" id="PTHR46825:SF7">
    <property type="entry name" value="D-ALANYL-D-ALANINE CARBOXYPEPTIDASE"/>
    <property type="match status" value="1"/>
</dbReference>
<evidence type="ECO:0000259" key="2">
    <source>
        <dbReference type="Pfam" id="PF00144"/>
    </source>
</evidence>
<gene>
    <name evidence="3" type="ORF">HNR15_001818</name>
</gene>
<sequence>MTDDHDPTTPHDPATEDTRRTPRWMRSRKTAVAGITAVVLAGGWAVSSTPGAQAAYEQADAVNHQLDRTSANLDRLTADHHAGGAPRNTAPKDAAFQRSLNALVTKDGIPGVEAFVRQSDGKVRSYTAGVGNLNTRTPVPADGEVRIASNTKTFTATAVLQLVGEGRIGLDKPIETYLPGLVRGKGIDGRHITVRNLLQQTSGLPDYDTLVASKGLLAVQHTYFEPRQALDAALTAPAEFKPGTSWAYSNTNYVLAGLIVQRVTGRPIGEVITQRVIDRLGLRHTYWPNTGVQTIRGRHAQAYFRAKPGANPVNVTELDPSLGWAAGQLISTPSDLSTFNRALLDGKLLAPAQQQQLLTTVAAPGFEPEKGWSYGLGFAKRTLSCGVQAWGHGGDITGFETRNLTTRDGRSVVIATTALPTKIEGLVHVNAAVQQGICDMA</sequence>
<keyword evidence="3" id="KW-0121">Carboxypeptidase</keyword>
<comment type="caution">
    <text evidence="3">The sequence shown here is derived from an EMBL/GenBank/DDBJ whole genome shotgun (WGS) entry which is preliminary data.</text>
</comment>
<dbReference type="Proteomes" id="UP000571817">
    <property type="component" value="Unassembled WGS sequence"/>
</dbReference>
<feature type="compositionally biased region" description="Basic and acidic residues" evidence="1">
    <location>
        <begin position="1"/>
        <end position="20"/>
    </location>
</feature>
<keyword evidence="4" id="KW-1185">Reference proteome</keyword>